<accession>A0ACB9SN51</accession>
<evidence type="ECO:0000313" key="1">
    <source>
        <dbReference type="EMBL" id="KAI4455419.1"/>
    </source>
</evidence>
<sequence>MLASEDGPNLSAEEWKKRFGDWKYATKAKYRKISEHHSQTGSGPPLKIKLTELEERGLAVWGKVPVTGSPAIPSYDGIEVEYVKEIAKGNYDAVSVFNIIEESSCVLPSETDGVIITYES</sequence>
<organism evidence="1 2">
    <name type="scientific">Holotrichia oblita</name>
    <name type="common">Chafer beetle</name>
    <dbReference type="NCBI Taxonomy" id="644536"/>
    <lineage>
        <taxon>Eukaryota</taxon>
        <taxon>Metazoa</taxon>
        <taxon>Ecdysozoa</taxon>
        <taxon>Arthropoda</taxon>
        <taxon>Hexapoda</taxon>
        <taxon>Insecta</taxon>
        <taxon>Pterygota</taxon>
        <taxon>Neoptera</taxon>
        <taxon>Endopterygota</taxon>
        <taxon>Coleoptera</taxon>
        <taxon>Polyphaga</taxon>
        <taxon>Scarabaeiformia</taxon>
        <taxon>Scarabaeidae</taxon>
        <taxon>Melolonthinae</taxon>
        <taxon>Holotrichia</taxon>
    </lineage>
</organism>
<keyword evidence="2" id="KW-1185">Reference proteome</keyword>
<dbReference type="Proteomes" id="UP001056778">
    <property type="component" value="Chromosome 9"/>
</dbReference>
<comment type="caution">
    <text evidence="1">The sequence shown here is derived from an EMBL/GenBank/DDBJ whole genome shotgun (WGS) entry which is preliminary data.</text>
</comment>
<name>A0ACB9SN51_HOLOL</name>
<reference evidence="1" key="1">
    <citation type="submission" date="2022-04" db="EMBL/GenBank/DDBJ databases">
        <title>Chromosome-scale genome assembly of Holotrichia oblita Faldermann.</title>
        <authorList>
            <person name="Rongchong L."/>
        </authorList>
    </citation>
    <scope>NUCLEOTIDE SEQUENCE</scope>
    <source>
        <strain evidence="1">81SQS9</strain>
    </source>
</reference>
<evidence type="ECO:0000313" key="2">
    <source>
        <dbReference type="Proteomes" id="UP001056778"/>
    </source>
</evidence>
<protein>
    <submittedName>
        <fullName evidence="1">Piggybac transposable element-derived protein 4</fullName>
    </submittedName>
</protein>
<dbReference type="EMBL" id="CM043023">
    <property type="protein sequence ID" value="KAI4455419.1"/>
    <property type="molecule type" value="Genomic_DNA"/>
</dbReference>
<gene>
    <name evidence="1" type="ORF">MML48_9g00003648</name>
</gene>
<proteinExistence type="predicted"/>